<reference evidence="1" key="1">
    <citation type="submission" date="2020-07" db="EMBL/GenBank/DDBJ databases">
        <title>The High-quality genome of the commercially important snow crab, Chionoecetes opilio.</title>
        <authorList>
            <person name="Jeong J.-H."/>
            <person name="Ryu S."/>
        </authorList>
    </citation>
    <scope>NUCLEOTIDE SEQUENCE</scope>
    <source>
        <strain evidence="1">MADBK_172401_WGS</strain>
        <tissue evidence="1">Digestive gland</tissue>
    </source>
</reference>
<name>A0A8J4XTW9_CHIOP</name>
<keyword evidence="2" id="KW-1185">Reference proteome</keyword>
<dbReference type="EMBL" id="JACEEZ010022005">
    <property type="protein sequence ID" value="KAG0712884.1"/>
    <property type="molecule type" value="Genomic_DNA"/>
</dbReference>
<proteinExistence type="predicted"/>
<accession>A0A8J4XTW9</accession>
<protein>
    <submittedName>
        <fullName evidence="1">Uncharacterized protein</fullName>
    </submittedName>
</protein>
<evidence type="ECO:0000313" key="2">
    <source>
        <dbReference type="Proteomes" id="UP000770661"/>
    </source>
</evidence>
<comment type="caution">
    <text evidence="1">The sequence shown here is derived from an EMBL/GenBank/DDBJ whole genome shotgun (WGS) entry which is preliminary data.</text>
</comment>
<sequence>MMIHLADAVRDGFQKKILRTVNTDIVALAVAATTKLKIQELWVAFGTGQHFRYIPAHEIAAFLGPDKSQALPMVHACTGCDTVSSFNTRGKKTAWDTWKVFNELTPALVHLSTGTADISDDVVAVLERFTILLYDRTSNLINIDEARQALFTKKGRAMEAILLPESPGTTNQEGCVHGFGPLLGKHAQGCFWICPHLGIGDGSIPTTGNPCGPCFLKPALHQGS</sequence>
<dbReference type="Proteomes" id="UP000770661">
    <property type="component" value="Unassembled WGS sequence"/>
</dbReference>
<evidence type="ECO:0000313" key="1">
    <source>
        <dbReference type="EMBL" id="KAG0712884.1"/>
    </source>
</evidence>
<dbReference type="OrthoDB" id="6151590at2759"/>
<dbReference type="AlphaFoldDB" id="A0A8J4XTW9"/>
<gene>
    <name evidence="1" type="ORF">GWK47_001988</name>
</gene>
<organism evidence="1 2">
    <name type="scientific">Chionoecetes opilio</name>
    <name type="common">Atlantic snow crab</name>
    <name type="synonym">Cancer opilio</name>
    <dbReference type="NCBI Taxonomy" id="41210"/>
    <lineage>
        <taxon>Eukaryota</taxon>
        <taxon>Metazoa</taxon>
        <taxon>Ecdysozoa</taxon>
        <taxon>Arthropoda</taxon>
        <taxon>Crustacea</taxon>
        <taxon>Multicrustacea</taxon>
        <taxon>Malacostraca</taxon>
        <taxon>Eumalacostraca</taxon>
        <taxon>Eucarida</taxon>
        <taxon>Decapoda</taxon>
        <taxon>Pleocyemata</taxon>
        <taxon>Brachyura</taxon>
        <taxon>Eubrachyura</taxon>
        <taxon>Majoidea</taxon>
        <taxon>Majidae</taxon>
        <taxon>Chionoecetes</taxon>
    </lineage>
</organism>